<dbReference type="PANTHER" id="PTHR30163">
    <property type="entry name" value="MEMBRANE-BOUND LYTIC MUREIN TRANSGLYCOSYLASE B"/>
    <property type="match status" value="1"/>
</dbReference>
<dbReference type="Proteomes" id="UP000239772">
    <property type="component" value="Unassembled WGS sequence"/>
</dbReference>
<proteinExistence type="predicted"/>
<sequence length="407" mass="42586">MPRRPPLARLMLFAVLTALPAGDAALAQEQAPAAAPAGFSNTLSGLAAKARAAGVRQDVVDAALAGLSPDPSLMAKPTKQPEFSRPLQDYVADAASPARAARGRALATQWRPSLEAAAAASGVPGAMLLALWAMETDYGRDQGARDVLRSLATLAFARPETPSFGDEVVAALVMLQHGVARDRLRGSWAGAMGNPQFLPSAYLKHAVSLEGRPNPDIWTSVPDSLASIGNFLKNSGWAPGAPAAVEVVLPAGFEIASLRQDARAWARAGLRSADGSPLPDAGEAMLFLPSGAKGPAFLLYPNFFVLKVYNFSDSYAMAAAVLADRIAGGPGVRAPWPKGEKLLGQSDRARLQRTLAALGLYQGQVDGRFGPVTREAIHAFQRRIGWKPADGYPSAEILARAVAEAGG</sequence>
<organism evidence="4 5">
    <name type="scientific">Alsobacter soli</name>
    <dbReference type="NCBI Taxonomy" id="2109933"/>
    <lineage>
        <taxon>Bacteria</taxon>
        <taxon>Pseudomonadati</taxon>
        <taxon>Pseudomonadota</taxon>
        <taxon>Alphaproteobacteria</taxon>
        <taxon>Hyphomicrobiales</taxon>
        <taxon>Alsobacteraceae</taxon>
        <taxon>Alsobacter</taxon>
    </lineage>
</organism>
<dbReference type="InterPro" id="IPR036365">
    <property type="entry name" value="PGBD-like_sf"/>
</dbReference>
<evidence type="ECO:0000313" key="4">
    <source>
        <dbReference type="EMBL" id="PSC02743.1"/>
    </source>
</evidence>
<dbReference type="Gene3D" id="1.10.8.350">
    <property type="entry name" value="Bacterial muramidase"/>
    <property type="match status" value="1"/>
</dbReference>
<dbReference type="GO" id="GO:0009253">
    <property type="term" value="P:peptidoglycan catabolic process"/>
    <property type="evidence" value="ECO:0007669"/>
    <property type="project" value="TreeGrafter"/>
</dbReference>
<dbReference type="PANTHER" id="PTHR30163:SF8">
    <property type="entry name" value="LYTIC MUREIN TRANSGLYCOSYLASE"/>
    <property type="match status" value="1"/>
</dbReference>
<feature type="chain" id="PRO_5015411782" evidence="1">
    <location>
        <begin position="28"/>
        <end position="407"/>
    </location>
</feature>
<gene>
    <name evidence="4" type="ORF">SLNSH_22435</name>
</gene>
<evidence type="ECO:0000259" key="2">
    <source>
        <dbReference type="Pfam" id="PF01471"/>
    </source>
</evidence>
<feature type="signal peptide" evidence="1">
    <location>
        <begin position="1"/>
        <end position="27"/>
    </location>
</feature>
<evidence type="ECO:0000256" key="1">
    <source>
        <dbReference type="SAM" id="SignalP"/>
    </source>
</evidence>
<protein>
    <submittedName>
        <fullName evidence="4">Lytic murein transglycosylase</fullName>
    </submittedName>
</protein>
<reference evidence="5" key="1">
    <citation type="submission" date="2018-03" db="EMBL/GenBank/DDBJ databases">
        <authorList>
            <person name="Sun L."/>
            <person name="Liu H."/>
            <person name="Chen W."/>
            <person name="Huang K."/>
            <person name="Liu W."/>
            <person name="Gao X."/>
        </authorList>
    </citation>
    <scope>NUCLEOTIDE SEQUENCE [LARGE SCALE GENOMIC DNA]</scope>
    <source>
        <strain evidence="5">SH9</strain>
    </source>
</reference>
<dbReference type="SUPFAM" id="SSF47090">
    <property type="entry name" value="PGBD-like"/>
    <property type="match status" value="1"/>
</dbReference>
<dbReference type="InterPro" id="IPR031304">
    <property type="entry name" value="SLT_2"/>
</dbReference>
<feature type="domain" description="Peptidoglycan binding-like" evidence="2">
    <location>
        <begin position="346"/>
        <end position="399"/>
    </location>
</feature>
<dbReference type="InterPro" id="IPR002477">
    <property type="entry name" value="Peptidoglycan-bd-like"/>
</dbReference>
<dbReference type="InterPro" id="IPR011970">
    <property type="entry name" value="MltB_2"/>
</dbReference>
<dbReference type="OrthoDB" id="9808544at2"/>
<keyword evidence="1" id="KW-0732">Signal</keyword>
<evidence type="ECO:0000313" key="5">
    <source>
        <dbReference type="Proteomes" id="UP000239772"/>
    </source>
</evidence>
<comment type="caution">
    <text evidence="4">The sequence shown here is derived from an EMBL/GenBank/DDBJ whole genome shotgun (WGS) entry which is preliminary data.</text>
</comment>
<accession>A0A2T1HM65</accession>
<evidence type="ECO:0000259" key="3">
    <source>
        <dbReference type="Pfam" id="PF13406"/>
    </source>
</evidence>
<dbReference type="Gene3D" id="1.10.530.10">
    <property type="match status" value="1"/>
</dbReference>
<dbReference type="RefSeq" id="WP_106340194.1">
    <property type="nucleotide sequence ID" value="NZ_PVZS01000039.1"/>
</dbReference>
<dbReference type="NCBIfam" id="TIGR02283">
    <property type="entry name" value="MltB_2"/>
    <property type="match status" value="1"/>
</dbReference>
<dbReference type="Pfam" id="PF01471">
    <property type="entry name" value="PG_binding_1"/>
    <property type="match status" value="1"/>
</dbReference>
<dbReference type="EMBL" id="PVZS01000039">
    <property type="protein sequence ID" value="PSC02743.1"/>
    <property type="molecule type" value="Genomic_DNA"/>
</dbReference>
<dbReference type="Pfam" id="PF13406">
    <property type="entry name" value="SLT_2"/>
    <property type="match status" value="1"/>
</dbReference>
<feature type="domain" description="Transglycosylase SLT" evidence="3">
    <location>
        <begin position="39"/>
        <end position="324"/>
    </location>
</feature>
<dbReference type="InterPro" id="IPR023346">
    <property type="entry name" value="Lysozyme-like_dom_sf"/>
</dbReference>
<dbReference type="AlphaFoldDB" id="A0A2T1HM65"/>
<dbReference type="Gene3D" id="1.10.101.10">
    <property type="entry name" value="PGBD-like superfamily/PGBD"/>
    <property type="match status" value="1"/>
</dbReference>
<name>A0A2T1HM65_9HYPH</name>
<dbReference type="InterPro" id="IPR036366">
    <property type="entry name" value="PGBDSf"/>
</dbReference>
<dbReference type="GO" id="GO:0008933">
    <property type="term" value="F:peptidoglycan lytic transglycosylase activity"/>
    <property type="evidence" value="ECO:0007669"/>
    <property type="project" value="TreeGrafter"/>
</dbReference>
<keyword evidence="5" id="KW-1185">Reference proteome</keyword>
<dbReference type="InterPro" id="IPR043426">
    <property type="entry name" value="MltB-like"/>
</dbReference>
<dbReference type="SUPFAM" id="SSF53955">
    <property type="entry name" value="Lysozyme-like"/>
    <property type="match status" value="1"/>
</dbReference>